<proteinExistence type="predicted"/>
<dbReference type="AlphaFoldDB" id="A0A8D8GGB1"/>
<name>A0A8D8GGB1_CULPI</name>
<evidence type="ECO:0000313" key="1">
    <source>
        <dbReference type="EMBL" id="CAG6508917.1"/>
    </source>
</evidence>
<sequence>METALIFCTVLRKLTFDSCTYQGSKLAYCLTLKTYLPQKHSVFCSRYLKFEVRNRDAIFDAKFDSHSQATKFSALPVHRVRCPPLAAALLSNSSRYCRGSCFANPVLAICR</sequence>
<organism evidence="1">
    <name type="scientific">Culex pipiens</name>
    <name type="common">House mosquito</name>
    <dbReference type="NCBI Taxonomy" id="7175"/>
    <lineage>
        <taxon>Eukaryota</taxon>
        <taxon>Metazoa</taxon>
        <taxon>Ecdysozoa</taxon>
        <taxon>Arthropoda</taxon>
        <taxon>Hexapoda</taxon>
        <taxon>Insecta</taxon>
        <taxon>Pterygota</taxon>
        <taxon>Neoptera</taxon>
        <taxon>Endopterygota</taxon>
        <taxon>Diptera</taxon>
        <taxon>Nematocera</taxon>
        <taxon>Culicoidea</taxon>
        <taxon>Culicidae</taxon>
        <taxon>Culicinae</taxon>
        <taxon>Culicini</taxon>
        <taxon>Culex</taxon>
        <taxon>Culex</taxon>
    </lineage>
</organism>
<protein>
    <submittedName>
        <fullName evidence="1">(northern house mosquito) hypothetical protein</fullName>
    </submittedName>
</protein>
<reference evidence="1" key="1">
    <citation type="submission" date="2021-05" db="EMBL/GenBank/DDBJ databases">
        <authorList>
            <person name="Alioto T."/>
            <person name="Alioto T."/>
            <person name="Gomez Garrido J."/>
        </authorList>
    </citation>
    <scope>NUCLEOTIDE SEQUENCE</scope>
</reference>
<dbReference type="EMBL" id="HBUE01263405">
    <property type="protein sequence ID" value="CAG6560273.1"/>
    <property type="molecule type" value="Transcribed_RNA"/>
</dbReference>
<dbReference type="EMBL" id="HBUE01158281">
    <property type="protein sequence ID" value="CAG6508917.1"/>
    <property type="molecule type" value="Transcribed_RNA"/>
</dbReference>
<accession>A0A8D8GGB1</accession>